<reference evidence="2" key="1">
    <citation type="submission" date="2018-11" db="EMBL/GenBank/DDBJ databases">
        <authorList>
            <consortium name="Pathogen Informatics"/>
        </authorList>
    </citation>
    <scope>NUCLEOTIDE SEQUENCE [LARGE SCALE GENOMIC DNA]</scope>
</reference>
<organism evidence="2">
    <name type="scientific">Heligmosomoides polygyrus</name>
    <name type="common">Parasitic roundworm</name>
    <dbReference type="NCBI Taxonomy" id="6339"/>
    <lineage>
        <taxon>Eukaryota</taxon>
        <taxon>Metazoa</taxon>
        <taxon>Ecdysozoa</taxon>
        <taxon>Nematoda</taxon>
        <taxon>Chromadorea</taxon>
        <taxon>Rhabditida</taxon>
        <taxon>Rhabditina</taxon>
        <taxon>Rhabditomorpha</taxon>
        <taxon>Strongyloidea</taxon>
        <taxon>Heligmosomidae</taxon>
        <taxon>Heligmosomoides</taxon>
    </lineage>
</organism>
<protein>
    <submittedName>
        <fullName evidence="2">Uncharacterized protein</fullName>
    </submittedName>
</protein>
<evidence type="ECO:0000256" key="1">
    <source>
        <dbReference type="SAM" id="MobiDB-lite"/>
    </source>
</evidence>
<gene>
    <name evidence="2" type="ORF">HPBE_LOCUS9937</name>
</gene>
<dbReference type="AlphaFoldDB" id="A0A3P7Y772"/>
<dbReference type="EMBL" id="UZAH01026599">
    <property type="protein sequence ID" value="VDO82961.1"/>
    <property type="molecule type" value="Genomic_DNA"/>
</dbReference>
<feature type="region of interest" description="Disordered" evidence="1">
    <location>
        <begin position="159"/>
        <end position="178"/>
    </location>
</feature>
<accession>A0A3P7Y772</accession>
<feature type="region of interest" description="Disordered" evidence="1">
    <location>
        <begin position="17"/>
        <end position="56"/>
    </location>
</feature>
<dbReference type="OrthoDB" id="410104at2759"/>
<feature type="compositionally biased region" description="Low complexity" evidence="1">
    <location>
        <begin position="169"/>
        <end position="178"/>
    </location>
</feature>
<name>A0A3P7Y772_HELPZ</name>
<proteinExistence type="predicted"/>
<evidence type="ECO:0000313" key="2">
    <source>
        <dbReference type="EMBL" id="VDO82961.1"/>
    </source>
</evidence>
<feature type="compositionally biased region" description="Low complexity" evidence="1">
    <location>
        <begin position="17"/>
        <end position="30"/>
    </location>
</feature>
<sequence length="210" mass="23491">MELHVWTAFATTPYDRGSVSSRYPTRSSSTTERRPRSSRRGVPERPSTGTSTPLLPAFVKMPSWTTSMWNTTTSCTISTIVLRETLELIRQHGAARGSGNYQLTSELAKLCRAAIKEDLKERRAEVLAEAAEAGLNIPNSRRNFANFRTKMNALRRPDGALREGPWRRSSTTSTPISSIATSTCPHAIFRRMDTSFPLFSLPRSDTPSRR</sequence>